<evidence type="ECO:0000256" key="1">
    <source>
        <dbReference type="SAM" id="MobiDB-lite"/>
    </source>
</evidence>
<reference evidence="2" key="1">
    <citation type="submission" date="2021-03" db="EMBL/GenBank/DDBJ databases">
        <title>Draft genome sequence of rust myrtle Austropuccinia psidii MF-1, a brazilian biotype.</title>
        <authorList>
            <person name="Quecine M.C."/>
            <person name="Pachon D.M.R."/>
            <person name="Bonatelli M.L."/>
            <person name="Correr F.H."/>
            <person name="Franceschini L.M."/>
            <person name="Leite T.F."/>
            <person name="Margarido G.R.A."/>
            <person name="Almeida C.A."/>
            <person name="Ferrarezi J.A."/>
            <person name="Labate C.A."/>
        </authorList>
    </citation>
    <scope>NUCLEOTIDE SEQUENCE</scope>
    <source>
        <strain evidence="2">MF-1</strain>
    </source>
</reference>
<feature type="compositionally biased region" description="Basic and acidic residues" evidence="1">
    <location>
        <begin position="1"/>
        <end position="22"/>
    </location>
</feature>
<feature type="region of interest" description="Disordered" evidence="1">
    <location>
        <begin position="1"/>
        <end position="23"/>
    </location>
</feature>
<feature type="compositionally biased region" description="Basic and acidic residues" evidence="1">
    <location>
        <begin position="41"/>
        <end position="58"/>
    </location>
</feature>
<organism evidence="2 3">
    <name type="scientific">Austropuccinia psidii MF-1</name>
    <dbReference type="NCBI Taxonomy" id="1389203"/>
    <lineage>
        <taxon>Eukaryota</taxon>
        <taxon>Fungi</taxon>
        <taxon>Dikarya</taxon>
        <taxon>Basidiomycota</taxon>
        <taxon>Pucciniomycotina</taxon>
        <taxon>Pucciniomycetes</taxon>
        <taxon>Pucciniales</taxon>
        <taxon>Sphaerophragmiaceae</taxon>
        <taxon>Austropuccinia</taxon>
    </lineage>
</organism>
<evidence type="ECO:0000313" key="2">
    <source>
        <dbReference type="EMBL" id="MBW0504351.1"/>
    </source>
</evidence>
<feature type="compositionally biased region" description="Acidic residues" evidence="1">
    <location>
        <begin position="59"/>
        <end position="72"/>
    </location>
</feature>
<name>A0A9Q3DPP7_9BASI</name>
<dbReference type="EMBL" id="AVOT02017876">
    <property type="protein sequence ID" value="MBW0504351.1"/>
    <property type="molecule type" value="Genomic_DNA"/>
</dbReference>
<dbReference type="Proteomes" id="UP000765509">
    <property type="component" value="Unassembled WGS sequence"/>
</dbReference>
<feature type="region of interest" description="Disordered" evidence="1">
    <location>
        <begin position="37"/>
        <end position="81"/>
    </location>
</feature>
<dbReference type="AlphaFoldDB" id="A0A9Q3DPP7"/>
<keyword evidence="3" id="KW-1185">Reference proteome</keyword>
<protein>
    <submittedName>
        <fullName evidence="2">Uncharacterized protein</fullName>
    </submittedName>
</protein>
<proteinExistence type="predicted"/>
<sequence>MVHRKILEKCGEESENSLRSRSIEPCYTEEYINALEANNCPKKEKINETVETDGHNDGENESDSEKDVEESETSQSDGINTITAQINNIDLLYEVLGSNSNLPQVSKSDTRLTNIQDAKLHRTKPEKVIGYTAGKSSISIVMVRNQEEKENLDTGACFRL</sequence>
<gene>
    <name evidence="2" type="ORF">O181_044066</name>
</gene>
<accession>A0A9Q3DPP7</accession>
<evidence type="ECO:0000313" key="3">
    <source>
        <dbReference type="Proteomes" id="UP000765509"/>
    </source>
</evidence>
<comment type="caution">
    <text evidence="2">The sequence shown here is derived from an EMBL/GenBank/DDBJ whole genome shotgun (WGS) entry which is preliminary data.</text>
</comment>